<keyword evidence="1" id="KW-0472">Membrane</keyword>
<dbReference type="EMBL" id="OU899035">
    <property type="protein sequence ID" value="CAH1724073.1"/>
    <property type="molecule type" value="Genomic_DNA"/>
</dbReference>
<sequence length="167" mass="18616">MFYAVRRASLLLLHGCACVCVRRAYYARVCVYAVCGARACVCVCVCVLAHELFARGPTDFEITPSDWPGPAVYIKSANGGRATGRVPRGPPVHRAAYIQQYCRPTDIHTSICQVFIYALLIFLAFLPLRQYNYALPQCNAFYRQHCVFPSLRPGDNFAVVFVAVVVD</sequence>
<keyword evidence="1" id="KW-1133">Transmembrane helix</keyword>
<evidence type="ECO:0000256" key="1">
    <source>
        <dbReference type="SAM" id="Phobius"/>
    </source>
</evidence>
<protein>
    <submittedName>
        <fullName evidence="2">Uncharacterized protein</fullName>
    </submittedName>
</protein>
<evidence type="ECO:0000313" key="3">
    <source>
        <dbReference type="Proteomes" id="UP001154329"/>
    </source>
</evidence>
<keyword evidence="1" id="KW-0812">Transmembrane</keyword>
<feature type="non-terminal residue" evidence="2">
    <location>
        <position position="167"/>
    </location>
</feature>
<accession>A0A9P0J1L5</accession>
<reference evidence="2" key="1">
    <citation type="submission" date="2022-02" db="EMBL/GenBank/DDBJ databases">
        <authorList>
            <person name="King R."/>
        </authorList>
    </citation>
    <scope>NUCLEOTIDE SEQUENCE</scope>
</reference>
<dbReference type="AlphaFoldDB" id="A0A9P0J1L5"/>
<organism evidence="2 3">
    <name type="scientific">Aphis gossypii</name>
    <name type="common">Cotton aphid</name>
    <dbReference type="NCBI Taxonomy" id="80765"/>
    <lineage>
        <taxon>Eukaryota</taxon>
        <taxon>Metazoa</taxon>
        <taxon>Ecdysozoa</taxon>
        <taxon>Arthropoda</taxon>
        <taxon>Hexapoda</taxon>
        <taxon>Insecta</taxon>
        <taxon>Pterygota</taxon>
        <taxon>Neoptera</taxon>
        <taxon>Paraneoptera</taxon>
        <taxon>Hemiptera</taxon>
        <taxon>Sternorrhyncha</taxon>
        <taxon>Aphidomorpha</taxon>
        <taxon>Aphidoidea</taxon>
        <taxon>Aphididae</taxon>
        <taxon>Aphidini</taxon>
        <taxon>Aphis</taxon>
        <taxon>Aphis</taxon>
    </lineage>
</organism>
<dbReference type="Proteomes" id="UP001154329">
    <property type="component" value="Chromosome 2"/>
</dbReference>
<gene>
    <name evidence="2" type="ORF">APHIGO_LOCUS5439</name>
</gene>
<proteinExistence type="predicted"/>
<feature type="transmembrane region" description="Helical" evidence="1">
    <location>
        <begin position="107"/>
        <end position="126"/>
    </location>
</feature>
<name>A0A9P0J1L5_APHGO</name>
<reference evidence="2" key="2">
    <citation type="submission" date="2022-10" db="EMBL/GenBank/DDBJ databases">
        <authorList>
            <consortium name="ENA_rothamsted_submissions"/>
            <consortium name="culmorum"/>
            <person name="King R."/>
        </authorList>
    </citation>
    <scope>NUCLEOTIDE SEQUENCE</scope>
</reference>
<evidence type="ECO:0000313" key="2">
    <source>
        <dbReference type="EMBL" id="CAH1724073.1"/>
    </source>
</evidence>
<keyword evidence="3" id="KW-1185">Reference proteome</keyword>